<keyword evidence="5" id="KW-1185">Reference proteome</keyword>
<dbReference type="InterPro" id="IPR036844">
    <property type="entry name" value="Hint_dom_sf"/>
</dbReference>
<dbReference type="Pfam" id="PF14623">
    <property type="entry name" value="Vint"/>
    <property type="match status" value="1"/>
</dbReference>
<dbReference type="InterPro" id="IPR006141">
    <property type="entry name" value="Intein_N"/>
</dbReference>
<dbReference type="GO" id="GO:0016539">
    <property type="term" value="P:intein-mediated protein splicing"/>
    <property type="evidence" value="ECO:0007669"/>
    <property type="project" value="InterPro"/>
</dbReference>
<evidence type="ECO:0000313" key="2">
    <source>
        <dbReference type="EMBL" id="MDG9733358.1"/>
    </source>
</evidence>
<dbReference type="Proteomes" id="UP001529201">
    <property type="component" value="Unassembled WGS sequence"/>
</dbReference>
<sequence>MVKKMSTRKAKYVQCALDNGGVYTYDLQNEEDLAQATESLGGMAHLKIHAPAVHAAFLNSKLDSIEENDEFTHYYANIISLDQQSEGKFVTETIGLNCDALPAINIETTLYDYFTNVQIASDGGLVTENNEDSLLIDASGAIKKDGNYKILNASTVLFQTRDEQFVVKQLAKVVWSHANPATAVKQINVDDPRHPRDTTKPMDLDVPTTVLYNRDAAGDYSYSDTSWDQNLPIELPVNGSLELADGWQFTTDSAQFCGIMEFAASQSGIAYNNQDPTAVKISINNDTNILSWEVNEDWHGKIIQNAPGTPQADADILLTIYATVKNRFYMQPQNLTIRMDSHSGVIDGGNIKKINKVRYFWGCFGQDTEIQMADNSVKKISDIVIGDTIATLKGTTKVTIISHGHQEKMYQVGCDNGSLILLTSSHPVLTNHGTTTVSELKVGDVLKARVGETTINQLKVVDYRGQVTYHLTTGSPEWLIANDLLCGNDDLQLSLPTKPSPVKSKPAFSKDVLAVQKQLVELLEKKGH</sequence>
<dbReference type="PROSITE" id="PS50817">
    <property type="entry name" value="INTEIN_N_TER"/>
    <property type="match status" value="1"/>
</dbReference>
<protein>
    <submittedName>
        <fullName evidence="2">Hint domain-containing protein</fullName>
    </submittedName>
</protein>
<dbReference type="AlphaFoldDB" id="A0A5B8T226"/>
<dbReference type="RefSeq" id="WP_010296324.1">
    <property type="nucleotide sequence ID" value="NZ_CP042383.1"/>
</dbReference>
<reference evidence="3 4" key="1">
    <citation type="submission" date="2019-06" db="EMBL/GenBank/DDBJ databases">
        <title>Genome analyses of bacteria isolated from kimchi.</title>
        <authorList>
            <person name="Lee S."/>
            <person name="Ahn S."/>
            <person name="Roh S."/>
        </authorList>
    </citation>
    <scope>NUCLEOTIDE SEQUENCE [LARGE SCALE GENOMIC DNA]</scope>
    <source>
        <strain evidence="3 4">CBA3630</strain>
    </source>
</reference>
<accession>A0A5B8T226</accession>
<proteinExistence type="predicted"/>
<dbReference type="InterPro" id="IPR039510">
    <property type="entry name" value="Vint_dom"/>
</dbReference>
<dbReference type="KEGG" id="lpse:FGL85_09515"/>
<dbReference type="EMBL" id="JARGDN010000004">
    <property type="protein sequence ID" value="MDG9733358.1"/>
    <property type="molecule type" value="Genomic_DNA"/>
</dbReference>
<dbReference type="SMART" id="SM00306">
    <property type="entry name" value="HintN"/>
    <property type="match status" value="1"/>
</dbReference>
<evidence type="ECO:0000313" key="5">
    <source>
        <dbReference type="Proteomes" id="UP001529201"/>
    </source>
</evidence>
<dbReference type="GeneID" id="64345095"/>
<dbReference type="SUPFAM" id="SSF51294">
    <property type="entry name" value="Hedgehog/intein (Hint) domain"/>
    <property type="match status" value="1"/>
</dbReference>
<dbReference type="CDD" id="cd00081">
    <property type="entry name" value="Hint"/>
    <property type="match status" value="1"/>
</dbReference>
<evidence type="ECO:0000313" key="4">
    <source>
        <dbReference type="Proteomes" id="UP000321296"/>
    </source>
</evidence>
<feature type="domain" description="Hint" evidence="1">
    <location>
        <begin position="361"/>
        <end position="450"/>
    </location>
</feature>
<dbReference type="EMBL" id="CP042383">
    <property type="protein sequence ID" value="QEA42721.1"/>
    <property type="molecule type" value="Genomic_DNA"/>
</dbReference>
<evidence type="ECO:0000259" key="1">
    <source>
        <dbReference type="SMART" id="SM00306"/>
    </source>
</evidence>
<evidence type="ECO:0000313" key="3">
    <source>
        <dbReference type="EMBL" id="QEA42721.1"/>
    </source>
</evidence>
<dbReference type="InterPro" id="IPR003587">
    <property type="entry name" value="Hint_dom_N"/>
</dbReference>
<organism evidence="3 4">
    <name type="scientific">Leuconostoc pseudomesenteroides</name>
    <dbReference type="NCBI Taxonomy" id="33968"/>
    <lineage>
        <taxon>Bacteria</taxon>
        <taxon>Bacillati</taxon>
        <taxon>Bacillota</taxon>
        <taxon>Bacilli</taxon>
        <taxon>Lactobacillales</taxon>
        <taxon>Lactobacillaceae</taxon>
        <taxon>Leuconostoc</taxon>
    </lineage>
</organism>
<name>A0A5B8T226_LEUPS</name>
<dbReference type="Proteomes" id="UP000321296">
    <property type="component" value="Chromosome"/>
</dbReference>
<dbReference type="Gene3D" id="2.170.16.10">
    <property type="entry name" value="Hedgehog/Intein (Hint) domain"/>
    <property type="match status" value="1"/>
</dbReference>
<gene>
    <name evidence="3" type="ORF">FGL85_09515</name>
    <name evidence="2" type="ORF">P1N92_04395</name>
</gene>
<reference evidence="2 5" key="2">
    <citation type="submission" date="2023-02" db="EMBL/GenBank/DDBJ databases">
        <title>Antimicrobial susceptibility testing and tentative epidemiological cut-off values for Lactobacillaceae family species intended for ingestion.</title>
        <authorList>
            <person name="Noehr-Meldgaard K."/>
            <person name="Struve C."/>
            <person name="Ingmer H."/>
            <person name="Koza A."/>
            <person name="Al-Nakeeb K."/>
            <person name="Agersoe Y."/>
        </authorList>
    </citation>
    <scope>NUCLEOTIDE SEQUENCE [LARGE SCALE GENOMIC DNA]</scope>
    <source>
        <strain evidence="2 5">DSM 20193</strain>
    </source>
</reference>